<reference evidence="2 3" key="1">
    <citation type="submission" date="2019-03" db="EMBL/GenBank/DDBJ databases">
        <title>Deep-cultivation of Planctomycetes and their phenomic and genomic characterization uncovers novel biology.</title>
        <authorList>
            <person name="Wiegand S."/>
            <person name="Jogler M."/>
            <person name="Boedeker C."/>
            <person name="Pinto D."/>
            <person name="Vollmers J."/>
            <person name="Rivas-Marin E."/>
            <person name="Kohn T."/>
            <person name="Peeters S.H."/>
            <person name="Heuer A."/>
            <person name="Rast P."/>
            <person name="Oberbeckmann S."/>
            <person name="Bunk B."/>
            <person name="Jeske O."/>
            <person name="Meyerdierks A."/>
            <person name="Storesund J.E."/>
            <person name="Kallscheuer N."/>
            <person name="Luecker S."/>
            <person name="Lage O.M."/>
            <person name="Pohl T."/>
            <person name="Merkel B.J."/>
            <person name="Hornburger P."/>
            <person name="Mueller R.-W."/>
            <person name="Bruemmer F."/>
            <person name="Labrenz M."/>
            <person name="Spormann A.M."/>
            <person name="Op den Camp H."/>
            <person name="Overmann J."/>
            <person name="Amann R."/>
            <person name="Jetten M.S.M."/>
            <person name="Mascher T."/>
            <person name="Medema M.H."/>
            <person name="Devos D.P."/>
            <person name="Kaster A.-K."/>
            <person name="Ovreas L."/>
            <person name="Rohde M."/>
            <person name="Galperin M.Y."/>
            <person name="Jogler C."/>
        </authorList>
    </citation>
    <scope>NUCLEOTIDE SEQUENCE [LARGE SCALE GENOMIC DNA]</scope>
    <source>
        <strain evidence="2 3">Enr13</strain>
    </source>
</reference>
<proteinExistence type="predicted"/>
<dbReference type="OrthoDB" id="291542at2"/>
<dbReference type="RefSeq" id="WP_145390979.1">
    <property type="nucleotide sequence ID" value="NZ_CP037423.1"/>
</dbReference>
<dbReference type="EMBL" id="CP037423">
    <property type="protein sequence ID" value="QDV46847.1"/>
    <property type="molecule type" value="Genomic_DNA"/>
</dbReference>
<organism evidence="2 3">
    <name type="scientific">Stieleria neptunia</name>
    <dbReference type="NCBI Taxonomy" id="2527979"/>
    <lineage>
        <taxon>Bacteria</taxon>
        <taxon>Pseudomonadati</taxon>
        <taxon>Planctomycetota</taxon>
        <taxon>Planctomycetia</taxon>
        <taxon>Pirellulales</taxon>
        <taxon>Pirellulaceae</taxon>
        <taxon>Stieleria</taxon>
    </lineage>
</organism>
<dbReference type="Proteomes" id="UP000319004">
    <property type="component" value="Chromosome"/>
</dbReference>
<sequence>MNIESFIDTLSAEQQQAAFDLLWQRLSADPQNLASPPWHGEVLAYREANPSDKPKMSVTDAKNEVKRMIDERRSSR</sequence>
<dbReference type="KEGG" id="snep:Enr13x_67560"/>
<gene>
    <name evidence="2" type="ORF">Enr13x_67560</name>
</gene>
<evidence type="ECO:0008006" key="4">
    <source>
        <dbReference type="Google" id="ProtNLM"/>
    </source>
</evidence>
<dbReference type="AlphaFoldDB" id="A0A518I1D6"/>
<name>A0A518I1D6_9BACT</name>
<accession>A0A518I1D6</accession>
<evidence type="ECO:0000313" key="2">
    <source>
        <dbReference type="EMBL" id="QDV46847.1"/>
    </source>
</evidence>
<evidence type="ECO:0000313" key="3">
    <source>
        <dbReference type="Proteomes" id="UP000319004"/>
    </source>
</evidence>
<evidence type="ECO:0000256" key="1">
    <source>
        <dbReference type="SAM" id="MobiDB-lite"/>
    </source>
</evidence>
<protein>
    <recommendedName>
        <fullName evidence="4">Addiction module component</fullName>
    </recommendedName>
</protein>
<feature type="region of interest" description="Disordered" evidence="1">
    <location>
        <begin position="50"/>
        <end position="76"/>
    </location>
</feature>
<keyword evidence="3" id="KW-1185">Reference proteome</keyword>